<feature type="region of interest" description="Disordered" evidence="1">
    <location>
        <begin position="136"/>
        <end position="167"/>
    </location>
</feature>
<reference evidence="4" key="1">
    <citation type="submission" date="2022-08" db="EMBL/GenBank/DDBJ databases">
        <title>Alicyclobacillus dauci DSM2870, complete genome.</title>
        <authorList>
            <person name="Wang Q."/>
            <person name="Cai R."/>
            <person name="Wang Z."/>
        </authorList>
    </citation>
    <scope>NUCLEOTIDE SEQUENCE</scope>
    <source>
        <strain evidence="4">DSM 28700</strain>
    </source>
</reference>
<dbReference type="PANTHER" id="PTHR33803">
    <property type="entry name" value="IS1478 TRANSPOSASE"/>
    <property type="match status" value="1"/>
</dbReference>
<proteinExistence type="predicted"/>
<dbReference type="InterPro" id="IPR047710">
    <property type="entry name" value="Transpos_IS5-like"/>
</dbReference>
<dbReference type="Proteomes" id="UP001164803">
    <property type="component" value="Chromosome"/>
</dbReference>
<dbReference type="Pfam" id="PF13586">
    <property type="entry name" value="DDE_Tnp_1_2"/>
    <property type="match status" value="1"/>
</dbReference>
<evidence type="ECO:0000259" key="3">
    <source>
        <dbReference type="Pfam" id="PF13586"/>
    </source>
</evidence>
<dbReference type="RefSeq" id="WP_268046240.1">
    <property type="nucleotide sequence ID" value="NZ_CP104064.1"/>
</dbReference>
<dbReference type="NCBIfam" id="NF033578">
    <property type="entry name" value="transpos_IS5_1"/>
    <property type="match status" value="1"/>
</dbReference>
<sequence>MYANHQDQQILPGGFFLPFGGRLSENNRWVQFSYLIPWRRVEQEYSKHFIKDLRGGRAFSVRMALGALIIQEREGFSDRHLVQHITENPYLQYFFGLEAYQKEPPFDPSLLTYFRKRLGPEAINQVNEWIVQAAHQEEEDGDNENTPTSPGENENGRSQEEPQEPRAHQGKLILDATCAPADIAYPTDLSLLNSAREKLGDIIDTLHAPHIGNMKKPRDRRRQARRDYLRTAKNRRPSRSEIRKAIGQQLRYVARDLRFIEQLVQHTPLTALSRKQYRDLLVIGELHRQQREMYRSRSHRVDDRIVSIAQPDVRLIVRGKAKANVEFGAKVAISVVDGYALMEKTSWDSCNESTTLIESVERYVERFGYYPEAILADKIYRTRENLKYCKEYEIRLSGPKLGRPSKQMDKEQAKQERQDMGERNAVEGKFGEAKRNYGLGLIRARLRHTSEAVIILQLLVMNLERRLRLPFWLLFGELLRLDFGQAGSAV</sequence>
<dbReference type="Pfam" id="PF05598">
    <property type="entry name" value="DUF772"/>
    <property type="match status" value="1"/>
</dbReference>
<evidence type="ECO:0000256" key="1">
    <source>
        <dbReference type="SAM" id="MobiDB-lite"/>
    </source>
</evidence>
<dbReference type="EMBL" id="CP104064">
    <property type="protein sequence ID" value="WAH38655.1"/>
    <property type="molecule type" value="Genomic_DNA"/>
</dbReference>
<evidence type="ECO:0000313" key="4">
    <source>
        <dbReference type="EMBL" id="WAH38655.1"/>
    </source>
</evidence>
<dbReference type="PANTHER" id="PTHR33803:SF3">
    <property type="entry name" value="BLL1974 PROTEIN"/>
    <property type="match status" value="1"/>
</dbReference>
<gene>
    <name evidence="4" type="ORF">NZD86_09315</name>
</gene>
<evidence type="ECO:0000313" key="5">
    <source>
        <dbReference type="Proteomes" id="UP001164803"/>
    </source>
</evidence>
<protein>
    <submittedName>
        <fullName evidence="4">IS5 family transposase</fullName>
    </submittedName>
</protein>
<feature type="compositionally biased region" description="Basic and acidic residues" evidence="1">
    <location>
        <begin position="406"/>
        <end position="422"/>
    </location>
</feature>
<dbReference type="InterPro" id="IPR008490">
    <property type="entry name" value="Transposase_InsH_N"/>
</dbReference>
<feature type="domain" description="Transposase InsH N-terminal" evidence="2">
    <location>
        <begin position="22"/>
        <end position="117"/>
    </location>
</feature>
<organism evidence="4 5">
    <name type="scientific">Alicyclobacillus dauci</name>
    <dbReference type="NCBI Taxonomy" id="1475485"/>
    <lineage>
        <taxon>Bacteria</taxon>
        <taxon>Bacillati</taxon>
        <taxon>Bacillota</taxon>
        <taxon>Bacilli</taxon>
        <taxon>Bacillales</taxon>
        <taxon>Alicyclobacillaceae</taxon>
        <taxon>Alicyclobacillus</taxon>
    </lineage>
</organism>
<evidence type="ECO:0000259" key="2">
    <source>
        <dbReference type="Pfam" id="PF05598"/>
    </source>
</evidence>
<feature type="domain" description="Transposase DDE" evidence="3">
    <location>
        <begin position="375"/>
        <end position="464"/>
    </location>
</feature>
<accession>A0ABY6Z703</accession>
<keyword evidence="5" id="KW-1185">Reference proteome</keyword>
<feature type="region of interest" description="Disordered" evidence="1">
    <location>
        <begin position="400"/>
        <end position="422"/>
    </location>
</feature>
<name>A0ABY6Z703_9BACL</name>
<feature type="compositionally biased region" description="Basic and acidic residues" evidence="1">
    <location>
        <begin position="154"/>
        <end position="167"/>
    </location>
</feature>
<dbReference type="InterPro" id="IPR025668">
    <property type="entry name" value="Tnp_DDE_dom"/>
</dbReference>